<reference evidence="1 2" key="1">
    <citation type="journal article" date="2014" name="Genome Announc.">
        <title>Trypanosoma cruzi Clone Dm28c Draft Genome Sequence.</title>
        <authorList>
            <person name="Grisard E.C."/>
            <person name="Teixeira S.M."/>
            <person name="de Almeida L.G."/>
            <person name="Stoco P.H."/>
            <person name="Gerber A.L."/>
            <person name="Talavera-Lopez C."/>
            <person name="Lima O.C."/>
            <person name="Andersson B."/>
            <person name="de Vasconcelos A.T."/>
        </authorList>
    </citation>
    <scope>NUCLEOTIDE SEQUENCE [LARGE SCALE GENOMIC DNA]</scope>
    <source>
        <strain evidence="1 2">Dm28c</strain>
    </source>
</reference>
<comment type="caution">
    <text evidence="1">The sequence shown here is derived from an EMBL/GenBank/DDBJ whole genome shotgun (WGS) entry which is preliminary data.</text>
</comment>
<gene>
    <name evidence="1" type="ORF">TCDM_04377</name>
</gene>
<evidence type="ECO:0000313" key="2">
    <source>
        <dbReference type="Proteomes" id="UP000017861"/>
    </source>
</evidence>
<dbReference type="EMBL" id="AYLP01000037">
    <property type="protein sequence ID" value="ESS67007.1"/>
    <property type="molecule type" value="Genomic_DNA"/>
</dbReference>
<name>V5BLH5_TRYCR</name>
<sequence>MEFCAYVCVRFPFCFCVVLGCFSSFFLFVFSLSLSCVIDTVSLGNTKEKKRRKRENLMRFSLFTACVYSGARRQTPLQSWCRYHG</sequence>
<dbReference type="Proteomes" id="UP000017861">
    <property type="component" value="Unassembled WGS sequence"/>
</dbReference>
<organism evidence="1 2">
    <name type="scientific">Trypanosoma cruzi Dm28c</name>
    <dbReference type="NCBI Taxonomy" id="1416333"/>
    <lineage>
        <taxon>Eukaryota</taxon>
        <taxon>Discoba</taxon>
        <taxon>Euglenozoa</taxon>
        <taxon>Kinetoplastea</taxon>
        <taxon>Metakinetoplastina</taxon>
        <taxon>Trypanosomatida</taxon>
        <taxon>Trypanosomatidae</taxon>
        <taxon>Trypanosoma</taxon>
        <taxon>Schizotrypanum</taxon>
    </lineage>
</organism>
<accession>V5BLH5</accession>
<proteinExistence type="predicted"/>
<protein>
    <submittedName>
        <fullName evidence="1">Uncharacterized protein</fullName>
    </submittedName>
</protein>
<dbReference type="VEuPathDB" id="TriTrypDB:TCDM_04377"/>
<dbReference type="AlphaFoldDB" id="V5BLH5"/>
<evidence type="ECO:0000313" key="1">
    <source>
        <dbReference type="EMBL" id="ESS67007.1"/>
    </source>
</evidence>